<sequence length="217" mass="25118">MATFLDALLRQPELFAVVSGYQSGVYANVASRFRDFHLHVDFEQTQGMYEGIYCLDPELFRTSYRHPYDPETPPDVLSTETLCLNLHNTRDSRFPLHLAILEGDVAATKSILRCRPDLAYQEAIEAAIQHNKLEIAAFLLDQRDAHGVQELYRNFEDAFQRRPSRRLDDWLPSSRSTLYKNDASILAMLWAHRQCDWDDNSLVHTALELKSWKALVF</sequence>
<dbReference type="AlphaFoldDB" id="A0A067D4W1"/>
<gene>
    <name evidence="1" type="ORF">SPRG_01326</name>
</gene>
<accession>A0A067D4W1</accession>
<organism evidence="1 2">
    <name type="scientific">Saprolegnia parasitica (strain CBS 223.65)</name>
    <dbReference type="NCBI Taxonomy" id="695850"/>
    <lineage>
        <taxon>Eukaryota</taxon>
        <taxon>Sar</taxon>
        <taxon>Stramenopiles</taxon>
        <taxon>Oomycota</taxon>
        <taxon>Saprolegniomycetes</taxon>
        <taxon>Saprolegniales</taxon>
        <taxon>Saprolegniaceae</taxon>
        <taxon>Saprolegnia</taxon>
    </lineage>
</organism>
<dbReference type="OMA" id="ALELKSW"/>
<reference evidence="1 2" key="1">
    <citation type="journal article" date="2013" name="PLoS Genet.">
        <title>Distinctive expansion of potential virulence genes in the genome of the oomycete fish pathogen Saprolegnia parasitica.</title>
        <authorList>
            <person name="Jiang R.H."/>
            <person name="de Bruijn I."/>
            <person name="Haas B.J."/>
            <person name="Belmonte R."/>
            <person name="Lobach L."/>
            <person name="Christie J."/>
            <person name="van den Ackerveken G."/>
            <person name="Bottin A."/>
            <person name="Bulone V."/>
            <person name="Diaz-Moreno S.M."/>
            <person name="Dumas B."/>
            <person name="Fan L."/>
            <person name="Gaulin E."/>
            <person name="Govers F."/>
            <person name="Grenville-Briggs L.J."/>
            <person name="Horner N.R."/>
            <person name="Levin J.Z."/>
            <person name="Mammella M."/>
            <person name="Meijer H.J."/>
            <person name="Morris P."/>
            <person name="Nusbaum C."/>
            <person name="Oome S."/>
            <person name="Phillips A.J."/>
            <person name="van Rooyen D."/>
            <person name="Rzeszutek E."/>
            <person name="Saraiva M."/>
            <person name="Secombes C.J."/>
            <person name="Seidl M.F."/>
            <person name="Snel B."/>
            <person name="Stassen J.H."/>
            <person name="Sykes S."/>
            <person name="Tripathy S."/>
            <person name="van den Berg H."/>
            <person name="Vega-Arreguin J.C."/>
            <person name="Wawra S."/>
            <person name="Young S.K."/>
            <person name="Zeng Q."/>
            <person name="Dieguez-Uribeondo J."/>
            <person name="Russ C."/>
            <person name="Tyler B.M."/>
            <person name="van West P."/>
        </authorList>
    </citation>
    <scope>NUCLEOTIDE SEQUENCE [LARGE SCALE GENOMIC DNA]</scope>
    <source>
        <strain evidence="1 2">CBS 223.65</strain>
    </source>
</reference>
<dbReference type="GeneID" id="24123922"/>
<keyword evidence="2" id="KW-1185">Reference proteome</keyword>
<name>A0A067D4W1_SAPPC</name>
<protein>
    <submittedName>
        <fullName evidence="1">Uncharacterized protein</fullName>
    </submittedName>
</protein>
<dbReference type="RefSeq" id="XP_012194936.1">
    <property type="nucleotide sequence ID" value="XM_012339546.1"/>
</dbReference>
<dbReference type="InterPro" id="IPR036770">
    <property type="entry name" value="Ankyrin_rpt-contain_sf"/>
</dbReference>
<dbReference type="Gene3D" id="1.25.40.20">
    <property type="entry name" value="Ankyrin repeat-containing domain"/>
    <property type="match status" value="1"/>
</dbReference>
<dbReference type="Proteomes" id="UP000030745">
    <property type="component" value="Unassembled WGS sequence"/>
</dbReference>
<dbReference type="OrthoDB" id="70646at2759"/>
<proteinExistence type="predicted"/>
<dbReference type="KEGG" id="spar:SPRG_01326"/>
<dbReference type="EMBL" id="KK583191">
    <property type="protein sequence ID" value="KDO34052.1"/>
    <property type="molecule type" value="Genomic_DNA"/>
</dbReference>
<evidence type="ECO:0000313" key="1">
    <source>
        <dbReference type="EMBL" id="KDO34052.1"/>
    </source>
</evidence>
<dbReference type="VEuPathDB" id="FungiDB:SPRG_01326"/>
<evidence type="ECO:0000313" key="2">
    <source>
        <dbReference type="Proteomes" id="UP000030745"/>
    </source>
</evidence>